<dbReference type="AlphaFoldDB" id="A0A0W0ZDH4"/>
<feature type="region of interest" description="Disordered" evidence="1">
    <location>
        <begin position="773"/>
        <end position="836"/>
    </location>
</feature>
<organism evidence="2 3">
    <name type="scientific">Legionella steelei</name>
    <dbReference type="NCBI Taxonomy" id="947033"/>
    <lineage>
        <taxon>Bacteria</taxon>
        <taxon>Pseudomonadati</taxon>
        <taxon>Pseudomonadota</taxon>
        <taxon>Gammaproteobacteria</taxon>
        <taxon>Legionellales</taxon>
        <taxon>Legionellaceae</taxon>
        <taxon>Legionella</taxon>
    </lineage>
</organism>
<evidence type="ECO:0000256" key="1">
    <source>
        <dbReference type="SAM" id="MobiDB-lite"/>
    </source>
</evidence>
<keyword evidence="3" id="KW-1185">Reference proteome</keyword>
<accession>A0A0W0ZDH4</accession>
<proteinExistence type="predicted"/>
<reference evidence="2 3" key="1">
    <citation type="submission" date="2015-11" db="EMBL/GenBank/DDBJ databases">
        <title>Genomic analysis of 38 Legionella species identifies large and diverse effector repertoires.</title>
        <authorList>
            <person name="Burstein D."/>
            <person name="Amaro F."/>
            <person name="Zusman T."/>
            <person name="Lifshitz Z."/>
            <person name="Cohen O."/>
            <person name="Gilbert J.A."/>
            <person name="Pupko T."/>
            <person name="Shuman H.A."/>
            <person name="Segal G."/>
        </authorList>
    </citation>
    <scope>NUCLEOTIDE SEQUENCE [LARGE SCALE GENOMIC DNA]</scope>
    <source>
        <strain evidence="2 3">IMVS3376</strain>
    </source>
</reference>
<dbReference type="EMBL" id="LNYY01000021">
    <property type="protein sequence ID" value="KTD67217.1"/>
    <property type="molecule type" value="Genomic_DNA"/>
</dbReference>
<dbReference type="OrthoDB" id="9920971at2"/>
<comment type="caution">
    <text evidence="2">The sequence shown here is derived from an EMBL/GenBank/DDBJ whole genome shotgun (WGS) entry which is preliminary data.</text>
</comment>
<evidence type="ECO:0000313" key="2">
    <source>
        <dbReference type="EMBL" id="KTD67217.1"/>
    </source>
</evidence>
<name>A0A0W0ZDH4_9GAMM</name>
<evidence type="ECO:0000313" key="3">
    <source>
        <dbReference type="Proteomes" id="UP000054926"/>
    </source>
</evidence>
<dbReference type="RefSeq" id="WP_058512221.1">
    <property type="nucleotide sequence ID" value="NZ_LNYY01000021.1"/>
</dbReference>
<feature type="compositionally biased region" description="Pro residues" evidence="1">
    <location>
        <begin position="827"/>
        <end position="836"/>
    </location>
</feature>
<gene>
    <name evidence="2" type="ORF">Lste_3423</name>
</gene>
<protein>
    <submittedName>
        <fullName evidence="2">Uncharacterized protein</fullName>
    </submittedName>
</protein>
<dbReference type="Proteomes" id="UP000054926">
    <property type="component" value="Unassembled WGS sequence"/>
</dbReference>
<dbReference type="PATRIC" id="fig|947033.5.peg.3640"/>
<feature type="compositionally biased region" description="Low complexity" evidence="1">
    <location>
        <begin position="773"/>
        <end position="785"/>
    </location>
</feature>
<sequence length="836" mass="93445">MAAEHQEVVPSNLGKVDDFRKIISELGIKNHKQMGRLFGVEDGQFRNIGQLEQFLKLLREDPQIKTGAGEKELAAREFLKAQIDMLDEYKKYLLTELTLIETERNIKKDAEAAAGVPVAISKLSNAHINLVSGLDSIQHSIASTVSTINEEFEKDSKSKEARTELVAALFKVALGVVGAGAVGDVIGQVLRNINPESVEVITGAAGEISLAEIRRELAKEFAQETLDTITDEMLIHMNKVVQSTSSRISSKFQDQMTQYLSILKNRSCGTITKAVEKVGTATLTPEEWRSALDAANQAKLLSMNPNNLDSIVSEVRHEMQLKTLQAREKIAVLEYSQLSQPIKKVIEFAALEEGPDYEKRFDKKMSPINEYFQIHFICSVLSREYRKPSALRLGYQPVDVSSKYDGYEPMQRKGQIKNFPEFLKHEPKLLMLFEPVVLTGTGHFDQAMHKGGDKLRRFLATKISGIKGHENIYGFKKTVKRSDAGEIAKNQKGTIEDMLRSYSIIATLMEGAAHHGTPQSSIPVFKEDTEILSILKTLMEANAFFATHPENKGVPLVTPLCVFNHDPHFMDLITQRPSLKRLLAKLMTEDNFILKCLTDPNIKDQKADSKRLNATLDELIKLLESTVPEVSAERIVELKKQAKHYITCQCAKASIEAHIENCKQTATWILIEVNAFNEALPKKKDFKSIHLVEKLRDTPASITSAELDQIIADLKEIRISSAQIAKDASAWIRDFSALRHDIKLLEELYSIQDAMHIGLRRIAARSPVIRRSISPDSHSFSDSPINATPPNTPLEEPRIERHAKSHAANSFFSKPADPQDNQAAPDPSKPPKSPQT</sequence>